<sequence>MDPTYPLFPIFAFLGFFLSLVPLSWHLQAWNSGTCFYMIWTALACLNQFVNSVVWAGNALNPAPIWCDISIRITLGASVGIPAASLCINRRLYQIARVHAVTITHAEKRRAILIDSLICVLFPVIFIALQYIVQGHRFDIFEDIGCYPSIFNTPVSFVINSMWPIVLGLISAVYCVLSLRAFMHRRSQFNQFLTSNASLTVSRYFRLMALAMTEIACTTPLAIFAIYLNANAQTMQPYGSWENVHFNFSRVEQVPAVLWRMNHLFVISVEMSRWVAPLCAFIFFGFFGFAEEARRHYAMAFWAVLKRVGFRPRVTVHALPG</sequence>
<feature type="transmembrane region" description="Helical" evidence="10">
    <location>
        <begin position="69"/>
        <end position="89"/>
    </location>
</feature>
<evidence type="ECO:0000256" key="4">
    <source>
        <dbReference type="ARBA" id="ARBA00022692"/>
    </source>
</evidence>
<dbReference type="GO" id="GO:0005886">
    <property type="term" value="C:plasma membrane"/>
    <property type="evidence" value="ECO:0007669"/>
    <property type="project" value="TreeGrafter"/>
</dbReference>
<dbReference type="EMBL" id="KN832574">
    <property type="protein sequence ID" value="KII83815.1"/>
    <property type="molecule type" value="Genomic_DNA"/>
</dbReference>
<dbReference type="Proteomes" id="UP000053263">
    <property type="component" value="Unassembled WGS sequence"/>
</dbReference>
<evidence type="ECO:0000256" key="10">
    <source>
        <dbReference type="SAM" id="Phobius"/>
    </source>
</evidence>
<evidence type="ECO:0000256" key="5">
    <source>
        <dbReference type="ARBA" id="ARBA00022989"/>
    </source>
</evidence>
<protein>
    <recommendedName>
        <fullName evidence="13">Pheromone receptor</fullName>
    </recommendedName>
</protein>
<evidence type="ECO:0008006" key="13">
    <source>
        <dbReference type="Google" id="ProtNLM"/>
    </source>
</evidence>
<evidence type="ECO:0000256" key="3">
    <source>
        <dbReference type="ARBA" id="ARBA00022507"/>
    </source>
</evidence>
<feature type="transmembrane region" description="Helical" evidence="10">
    <location>
        <begin position="162"/>
        <end position="183"/>
    </location>
</feature>
<proteinExistence type="inferred from homology"/>
<evidence type="ECO:0000256" key="9">
    <source>
        <dbReference type="ARBA" id="ARBA00023224"/>
    </source>
</evidence>
<evidence type="ECO:0000256" key="8">
    <source>
        <dbReference type="ARBA" id="ARBA00023170"/>
    </source>
</evidence>
<keyword evidence="3" id="KW-0589">Pheromone response</keyword>
<comment type="subcellular location">
    <subcellularLocation>
        <location evidence="1">Membrane</location>
        <topology evidence="1">Multi-pass membrane protein</topology>
    </subcellularLocation>
</comment>
<keyword evidence="8" id="KW-0675">Receptor</keyword>
<dbReference type="GO" id="GO:0004934">
    <property type="term" value="F:mating-type alpha-factor pheromone receptor activity"/>
    <property type="evidence" value="ECO:0007669"/>
    <property type="project" value="InterPro"/>
</dbReference>
<evidence type="ECO:0000313" key="11">
    <source>
        <dbReference type="EMBL" id="KII83815.1"/>
    </source>
</evidence>
<dbReference type="AlphaFoldDB" id="A0A0C9SWN1"/>
<feature type="transmembrane region" description="Helical" evidence="10">
    <location>
        <begin position="204"/>
        <end position="228"/>
    </location>
</feature>
<evidence type="ECO:0000256" key="1">
    <source>
        <dbReference type="ARBA" id="ARBA00004141"/>
    </source>
</evidence>
<keyword evidence="4 10" id="KW-0812">Transmembrane</keyword>
<name>A0A0C9SWN1_PLICR</name>
<evidence type="ECO:0000313" key="12">
    <source>
        <dbReference type="Proteomes" id="UP000053263"/>
    </source>
</evidence>
<keyword evidence="12" id="KW-1185">Reference proteome</keyword>
<dbReference type="OrthoDB" id="2874149at2759"/>
<keyword evidence="9" id="KW-0807">Transducer</keyword>
<evidence type="ECO:0000256" key="6">
    <source>
        <dbReference type="ARBA" id="ARBA00023040"/>
    </source>
</evidence>
<evidence type="ECO:0000256" key="7">
    <source>
        <dbReference type="ARBA" id="ARBA00023136"/>
    </source>
</evidence>
<feature type="transmembrane region" description="Helical" evidence="10">
    <location>
        <begin position="271"/>
        <end position="290"/>
    </location>
</feature>
<comment type="similarity">
    <text evidence="2">Belongs to the G-protein coupled receptor 4 family.</text>
</comment>
<dbReference type="PANTHER" id="PTHR28097:SF1">
    <property type="entry name" value="PHEROMONE A FACTOR RECEPTOR"/>
    <property type="match status" value="1"/>
</dbReference>
<feature type="transmembrane region" description="Helical" evidence="10">
    <location>
        <begin position="37"/>
        <end position="57"/>
    </location>
</feature>
<feature type="transmembrane region" description="Helical" evidence="10">
    <location>
        <begin position="110"/>
        <end position="133"/>
    </location>
</feature>
<gene>
    <name evidence="11" type="ORF">PLICRDRAFT_119095</name>
</gene>
<dbReference type="PANTHER" id="PTHR28097">
    <property type="entry name" value="PHEROMONE A FACTOR RECEPTOR"/>
    <property type="match status" value="1"/>
</dbReference>
<dbReference type="InterPro" id="IPR000481">
    <property type="entry name" value="GPCR_Pheromne_B_alpha_rcpt"/>
</dbReference>
<dbReference type="CDD" id="cd14966">
    <property type="entry name" value="7tmD_STE3"/>
    <property type="match status" value="1"/>
</dbReference>
<keyword evidence="5 10" id="KW-1133">Transmembrane helix</keyword>
<dbReference type="GO" id="GO:0000750">
    <property type="term" value="P:pheromone-dependent signal transduction involved in conjugation with cellular fusion"/>
    <property type="evidence" value="ECO:0007669"/>
    <property type="project" value="TreeGrafter"/>
</dbReference>
<dbReference type="Pfam" id="PF02076">
    <property type="entry name" value="STE3"/>
    <property type="match status" value="1"/>
</dbReference>
<keyword evidence="7 10" id="KW-0472">Membrane</keyword>
<dbReference type="HOGENOM" id="CLU_027592_0_1_1"/>
<dbReference type="PRINTS" id="PR00899">
    <property type="entry name" value="GPCRSTE3"/>
</dbReference>
<keyword evidence="6" id="KW-0297">G-protein coupled receptor</keyword>
<organism evidence="11 12">
    <name type="scientific">Plicaturopsis crispa FD-325 SS-3</name>
    <dbReference type="NCBI Taxonomy" id="944288"/>
    <lineage>
        <taxon>Eukaryota</taxon>
        <taxon>Fungi</taxon>
        <taxon>Dikarya</taxon>
        <taxon>Basidiomycota</taxon>
        <taxon>Agaricomycotina</taxon>
        <taxon>Agaricomycetes</taxon>
        <taxon>Agaricomycetidae</taxon>
        <taxon>Amylocorticiales</taxon>
        <taxon>Amylocorticiaceae</taxon>
        <taxon>Plicatura</taxon>
        <taxon>Plicaturopsis crispa</taxon>
    </lineage>
</organism>
<reference evidence="11 12" key="1">
    <citation type="submission" date="2014-06" db="EMBL/GenBank/DDBJ databases">
        <title>Evolutionary Origins and Diversification of the Mycorrhizal Mutualists.</title>
        <authorList>
            <consortium name="DOE Joint Genome Institute"/>
            <consortium name="Mycorrhizal Genomics Consortium"/>
            <person name="Kohler A."/>
            <person name="Kuo A."/>
            <person name="Nagy L.G."/>
            <person name="Floudas D."/>
            <person name="Copeland A."/>
            <person name="Barry K.W."/>
            <person name="Cichocki N."/>
            <person name="Veneault-Fourrey C."/>
            <person name="LaButti K."/>
            <person name="Lindquist E.A."/>
            <person name="Lipzen A."/>
            <person name="Lundell T."/>
            <person name="Morin E."/>
            <person name="Murat C."/>
            <person name="Riley R."/>
            <person name="Ohm R."/>
            <person name="Sun H."/>
            <person name="Tunlid A."/>
            <person name="Henrissat B."/>
            <person name="Grigoriev I.V."/>
            <person name="Hibbett D.S."/>
            <person name="Martin F."/>
        </authorList>
    </citation>
    <scope>NUCLEOTIDE SEQUENCE [LARGE SCALE GENOMIC DNA]</scope>
    <source>
        <strain evidence="11 12">FD-325 SS-3</strain>
    </source>
</reference>
<feature type="transmembrane region" description="Helical" evidence="10">
    <location>
        <begin position="6"/>
        <end position="25"/>
    </location>
</feature>
<evidence type="ECO:0000256" key="2">
    <source>
        <dbReference type="ARBA" id="ARBA00011085"/>
    </source>
</evidence>
<dbReference type="InterPro" id="IPR001499">
    <property type="entry name" value="GPCR_STE3"/>
</dbReference>
<dbReference type="PRINTS" id="PR00901">
    <property type="entry name" value="PHEROMONEBAR"/>
</dbReference>
<accession>A0A0C9SWN1</accession>